<feature type="transmembrane region" description="Helical" evidence="19">
    <location>
        <begin position="618"/>
        <end position="639"/>
    </location>
</feature>
<dbReference type="GO" id="GO:0000139">
    <property type="term" value="C:Golgi membrane"/>
    <property type="evidence" value="ECO:0007669"/>
    <property type="project" value="UniProtKB-SubCell"/>
</dbReference>
<feature type="compositionally biased region" description="Polar residues" evidence="20">
    <location>
        <begin position="855"/>
        <end position="873"/>
    </location>
</feature>
<dbReference type="EMBL" id="JANBVO010000041">
    <property type="protein sequence ID" value="KAJ9134801.1"/>
    <property type="molecule type" value="Genomic_DNA"/>
</dbReference>
<sequence length="900" mass="102469">MASNLFSKLVSSGHRGPFYEGLQTRNHPNDVEDRAGHVLDEENLNHQFQDNDLDPQTLTADISRGDFHVGDRGRTSSWRGTMLRWPTQDEDGDNDVPASLLVEHHETDLPPQRAPERKTRASRARAVPGPSTRPPQSRWDAAHSQPIPHSEEFPSNMLGSGRAVPLMANFLPGHARQKAMWRWVNVSNLDNFIKDVYDYYQGNGLGCILFNRLLHLVEVVFVAVFLTFLTQCIDYGRIPHSKSMSQVLVPQCTRKMSGLWNVGLWVFAFYFIWKTIQFLLDLPRLLNVRDFYIYLLEIPGHDMQTVSWQDIVVRIMALRDHNPRTAANLTSEQRKWVGSQSKERLDAHDIANRLMRRDNYLIALFNKDILDISIPLPFVRGRQLLSQTLEWTLIFSILDFVFDDQGQVNQEFLRADRRGELSRKLRARFMFAGFMNLALAPFLAGYLVIVYFLTYFYEYRENPSALGARSYTPLAQWKFREFNELPHLFRERLNMSYPFATRYIDQFPKVNIERLARTVAFISGAIVTVLAIASLIDPEMFLSFEVTHDRTVLFYLGVFGAVYGTARNNISADSTVFDPEYALRRVIEYTHYSPDHWVGRLHSPDVKKEFSELYKVKVVIFIEEILSILITPLILFTSLPKSSDEVVDFFREFTIHVDGLGYVCSFAVFDFKKGVGISKQTRDNGDLRDDYYSTKHGKMAASYYGFLDNYVINPKTGIPGHLPPSSRNHFHPPPAFPGLNSPTLAAEMQAPRLGRGEQARSRAPGGLSQANRTPRPAPVPSQPSPMASILLDPHHQPAAPVFEIKSTPRSRQARGGYQGDSHIIEESAEDAADVDKMKHEIAESIHESGHDLDQSAWQTSPTKPLSRDNSSVGSDEPDIGVLGLMYQFQHHMNQRTGAIR</sequence>
<evidence type="ECO:0000256" key="7">
    <source>
        <dbReference type="ARBA" id="ARBA00022448"/>
    </source>
</evidence>
<evidence type="ECO:0000256" key="15">
    <source>
        <dbReference type="ARBA" id="ARBA00024479"/>
    </source>
</evidence>
<feature type="compositionally biased region" description="Basic and acidic residues" evidence="20">
    <location>
        <begin position="104"/>
        <end position="119"/>
    </location>
</feature>
<evidence type="ECO:0000256" key="12">
    <source>
        <dbReference type="ARBA" id="ARBA00023055"/>
    </source>
</evidence>
<evidence type="ECO:0000256" key="5">
    <source>
        <dbReference type="ARBA" id="ARBA00006185"/>
    </source>
</evidence>
<comment type="catalytic activity">
    <reaction evidence="17">
        <text>a 1,2-diacyl-sn-glycero-3-phospho-(1D-myo-inositol-3-phosphate)(in) = a 1,2-diacyl-sn-glycero-3-phospho-(1D-myo-inositol-3-phosphate)(out)</text>
        <dbReference type="Rhea" id="RHEA:67920"/>
        <dbReference type="ChEBI" id="CHEBI:58088"/>
    </reaction>
</comment>
<keyword evidence="10 19" id="KW-0072">Autophagy</keyword>
<dbReference type="Pfam" id="PF04109">
    <property type="entry name" value="ATG9"/>
    <property type="match status" value="1"/>
</dbReference>
<feature type="transmembrane region" description="Helical" evidence="19">
    <location>
        <begin position="219"/>
        <end position="238"/>
    </location>
</feature>
<evidence type="ECO:0000256" key="18">
    <source>
        <dbReference type="ARBA" id="ARBA00024631"/>
    </source>
</evidence>
<comment type="catalytic activity">
    <reaction evidence="18">
        <text>a 1,2-diacyl-sn-glycero-3-phosphocholine(in) = a 1,2-diacyl-sn-glycero-3-phosphocholine(out)</text>
        <dbReference type="Rhea" id="RHEA:38571"/>
        <dbReference type="ChEBI" id="CHEBI:57643"/>
    </reaction>
</comment>
<name>A0AA38VJE1_9PEZI</name>
<dbReference type="GO" id="GO:0061709">
    <property type="term" value="P:reticulophagy"/>
    <property type="evidence" value="ECO:0007669"/>
    <property type="project" value="TreeGrafter"/>
</dbReference>
<feature type="region of interest" description="Disordered" evidence="20">
    <location>
        <begin position="721"/>
        <end position="788"/>
    </location>
</feature>
<evidence type="ECO:0000256" key="19">
    <source>
        <dbReference type="RuleBase" id="RU364027"/>
    </source>
</evidence>
<evidence type="ECO:0000256" key="13">
    <source>
        <dbReference type="ARBA" id="ARBA00023136"/>
    </source>
</evidence>
<evidence type="ECO:0000313" key="21">
    <source>
        <dbReference type="EMBL" id="KAJ9134801.1"/>
    </source>
</evidence>
<comment type="subcellular location">
    <subcellularLocation>
        <location evidence="1">Cytoplasmic vesicle membrane</location>
        <topology evidence="1">Multi-pass membrane protein</topology>
    </subcellularLocation>
    <subcellularLocation>
        <location evidence="2">Endoplasmic reticulum membrane</location>
        <topology evidence="2">Multi-pass membrane protein</topology>
    </subcellularLocation>
    <subcellularLocation>
        <location evidence="4">Golgi apparatus membrane</location>
        <topology evidence="4">Multi-pass membrane protein</topology>
    </subcellularLocation>
    <subcellularLocation>
        <location evidence="3 19">Preautophagosomal structure membrane</location>
        <topology evidence="3 19">Multi-pass membrane protein</topology>
    </subcellularLocation>
</comment>
<evidence type="ECO:0000256" key="1">
    <source>
        <dbReference type="ARBA" id="ARBA00004439"/>
    </source>
</evidence>
<evidence type="ECO:0000256" key="9">
    <source>
        <dbReference type="ARBA" id="ARBA00022989"/>
    </source>
</evidence>
<comment type="catalytic activity">
    <reaction evidence="15">
        <text>a 1,2-diacyl-sn-glycero-3-phospho-L-serine(in) = a 1,2-diacyl-sn-glycero-3-phospho-L-serine(out)</text>
        <dbReference type="Rhea" id="RHEA:38663"/>
        <dbReference type="ChEBI" id="CHEBI:57262"/>
    </reaction>
</comment>
<dbReference type="PANTHER" id="PTHR13038:SF10">
    <property type="entry name" value="AUTOPHAGY-RELATED PROTEIN 9"/>
    <property type="match status" value="1"/>
</dbReference>
<dbReference type="GO" id="GO:0030659">
    <property type="term" value="C:cytoplasmic vesicle membrane"/>
    <property type="evidence" value="ECO:0007669"/>
    <property type="project" value="UniProtKB-SubCell"/>
</dbReference>
<evidence type="ECO:0000256" key="2">
    <source>
        <dbReference type="ARBA" id="ARBA00004477"/>
    </source>
</evidence>
<evidence type="ECO:0000256" key="8">
    <source>
        <dbReference type="ARBA" id="ARBA00022692"/>
    </source>
</evidence>
<dbReference type="GO" id="GO:0034045">
    <property type="term" value="C:phagophore assembly site membrane"/>
    <property type="evidence" value="ECO:0007669"/>
    <property type="project" value="UniProtKB-SubCell"/>
</dbReference>
<feature type="region of interest" description="Disordered" evidence="20">
    <location>
        <begin position="104"/>
        <end position="155"/>
    </location>
</feature>
<keyword evidence="22" id="KW-1185">Reference proteome</keyword>
<dbReference type="GO" id="GO:0034727">
    <property type="term" value="P:piecemeal microautophagy of the nucleus"/>
    <property type="evidence" value="ECO:0007669"/>
    <property type="project" value="TreeGrafter"/>
</dbReference>
<dbReference type="AlphaFoldDB" id="A0AA38VJE1"/>
<dbReference type="GO" id="GO:0000422">
    <property type="term" value="P:autophagy of mitochondrion"/>
    <property type="evidence" value="ECO:0007669"/>
    <property type="project" value="TreeGrafter"/>
</dbReference>
<dbReference type="InterPro" id="IPR007241">
    <property type="entry name" value="Autophagy-rel_prot_9"/>
</dbReference>
<evidence type="ECO:0000256" key="14">
    <source>
        <dbReference type="ARBA" id="ARBA00023329"/>
    </source>
</evidence>
<dbReference type="Proteomes" id="UP001174694">
    <property type="component" value="Unassembled WGS sequence"/>
</dbReference>
<dbReference type="GO" id="GO:0034497">
    <property type="term" value="P:protein localization to phagophore assembly site"/>
    <property type="evidence" value="ECO:0007669"/>
    <property type="project" value="TreeGrafter"/>
</dbReference>
<dbReference type="GO" id="GO:0005789">
    <property type="term" value="C:endoplasmic reticulum membrane"/>
    <property type="evidence" value="ECO:0007669"/>
    <property type="project" value="UniProtKB-SubCell"/>
</dbReference>
<evidence type="ECO:0000256" key="3">
    <source>
        <dbReference type="ARBA" id="ARBA00004511"/>
    </source>
</evidence>
<gene>
    <name evidence="21" type="ORF">NKR23_g9911</name>
</gene>
<feature type="transmembrane region" description="Helical" evidence="19">
    <location>
        <begin position="258"/>
        <end position="280"/>
    </location>
</feature>
<evidence type="ECO:0000256" key="20">
    <source>
        <dbReference type="SAM" id="MobiDB-lite"/>
    </source>
</evidence>
<comment type="caution">
    <text evidence="21">The sequence shown here is derived from an EMBL/GenBank/DDBJ whole genome shotgun (WGS) entry which is preliminary data.</text>
</comment>
<dbReference type="GO" id="GO:0006869">
    <property type="term" value="P:lipid transport"/>
    <property type="evidence" value="ECO:0007669"/>
    <property type="project" value="UniProtKB-KW"/>
</dbReference>
<keyword evidence="8 19" id="KW-0812">Transmembrane</keyword>
<comment type="function">
    <text evidence="19">Phospholipid scramblase involved in autophagy. Cycles between the preautophagosomal structure/phagophore assembly site (PAS) and the cytoplasmic vesicle pool and supplies membrane for the growing autophagosome. Lipid scramblase activity plays a key role in preautophagosomal structure/phagophore assembly by distributing the phospholipids that arrive through ATG2 from the cytoplasmic to the luminal leaflet of the bilayer, thereby driving autophagosomal membrane expansion.</text>
</comment>
<reference evidence="21" key="1">
    <citation type="submission" date="2022-07" db="EMBL/GenBank/DDBJ databases">
        <title>Fungi with potential for degradation of polypropylene.</title>
        <authorList>
            <person name="Gostincar C."/>
        </authorList>
    </citation>
    <scope>NUCLEOTIDE SEQUENCE</scope>
    <source>
        <strain evidence="21">EXF-13308</strain>
    </source>
</reference>
<protein>
    <recommendedName>
        <fullName evidence="6 19">Autophagy-related protein 9</fullName>
    </recommendedName>
</protein>
<keyword evidence="13 19" id="KW-0472">Membrane</keyword>
<feature type="transmembrane region" description="Helical" evidence="19">
    <location>
        <begin position="427"/>
        <end position="453"/>
    </location>
</feature>
<keyword evidence="7 19" id="KW-0813">Transport</keyword>
<keyword evidence="14" id="KW-0968">Cytoplasmic vesicle</keyword>
<evidence type="ECO:0000256" key="16">
    <source>
        <dbReference type="ARBA" id="ARBA00024615"/>
    </source>
</evidence>
<feature type="transmembrane region" description="Helical" evidence="19">
    <location>
        <begin position="515"/>
        <end position="536"/>
    </location>
</feature>
<feature type="region of interest" description="Disordered" evidence="20">
    <location>
        <begin position="847"/>
        <end position="876"/>
    </location>
</feature>
<dbReference type="GO" id="GO:0005776">
    <property type="term" value="C:autophagosome"/>
    <property type="evidence" value="ECO:0007669"/>
    <property type="project" value="TreeGrafter"/>
</dbReference>
<evidence type="ECO:0000256" key="10">
    <source>
        <dbReference type="ARBA" id="ARBA00023006"/>
    </source>
</evidence>
<organism evidence="21 22">
    <name type="scientific">Pleurostoma richardsiae</name>
    <dbReference type="NCBI Taxonomy" id="41990"/>
    <lineage>
        <taxon>Eukaryota</taxon>
        <taxon>Fungi</taxon>
        <taxon>Dikarya</taxon>
        <taxon>Ascomycota</taxon>
        <taxon>Pezizomycotina</taxon>
        <taxon>Sordariomycetes</taxon>
        <taxon>Sordariomycetidae</taxon>
        <taxon>Calosphaeriales</taxon>
        <taxon>Pleurostomataceae</taxon>
        <taxon>Pleurostoma</taxon>
    </lineage>
</organism>
<evidence type="ECO:0000256" key="11">
    <source>
        <dbReference type="ARBA" id="ARBA00023034"/>
    </source>
</evidence>
<dbReference type="PANTHER" id="PTHR13038">
    <property type="entry name" value="APG9 AUTOPHAGY 9"/>
    <property type="match status" value="1"/>
</dbReference>
<accession>A0AA38VJE1</accession>
<evidence type="ECO:0000256" key="17">
    <source>
        <dbReference type="ARBA" id="ARBA00024621"/>
    </source>
</evidence>
<keyword evidence="12 19" id="KW-0445">Lipid transport</keyword>
<proteinExistence type="inferred from homology"/>
<evidence type="ECO:0000256" key="6">
    <source>
        <dbReference type="ARBA" id="ARBA00018074"/>
    </source>
</evidence>
<keyword evidence="11" id="KW-0333">Golgi apparatus</keyword>
<comment type="catalytic activity">
    <reaction evidence="16">
        <text>a 1,2-diacyl-sn-glycero-3-phosphoethanolamine(in) = a 1,2-diacyl-sn-glycero-3-phosphoethanolamine(out)</text>
        <dbReference type="Rhea" id="RHEA:38895"/>
        <dbReference type="ChEBI" id="CHEBI:64612"/>
    </reaction>
</comment>
<comment type="similarity">
    <text evidence="5 19">Belongs to the ATG9 family.</text>
</comment>
<evidence type="ECO:0000313" key="22">
    <source>
        <dbReference type="Proteomes" id="UP001174694"/>
    </source>
</evidence>
<evidence type="ECO:0000256" key="4">
    <source>
        <dbReference type="ARBA" id="ARBA00004653"/>
    </source>
</evidence>
<keyword evidence="9 19" id="KW-1133">Transmembrane helix</keyword>